<name>A0A376MI44_ECOLX</name>
<dbReference type="PROSITE" id="PS00061">
    <property type="entry name" value="ADH_SHORT"/>
    <property type="match status" value="1"/>
</dbReference>
<dbReference type="InterPro" id="IPR002347">
    <property type="entry name" value="SDR_fam"/>
</dbReference>
<proteinExistence type="inferred from homology"/>
<evidence type="ECO:0000313" key="5">
    <source>
        <dbReference type="Proteomes" id="UP000254817"/>
    </source>
</evidence>
<evidence type="ECO:0000256" key="1">
    <source>
        <dbReference type="ARBA" id="ARBA00006484"/>
    </source>
</evidence>
<keyword evidence="2 4" id="KW-0560">Oxidoreductase</keyword>
<dbReference type="Pfam" id="PF00106">
    <property type="entry name" value="adh_short"/>
    <property type="match status" value="1"/>
</dbReference>
<dbReference type="EMBL" id="UGAW01000001">
    <property type="protein sequence ID" value="STG49730.1"/>
    <property type="molecule type" value="Genomic_DNA"/>
</dbReference>
<protein>
    <submittedName>
        <fullName evidence="4">Putative short chain dehydrogenase</fullName>
        <ecNumber evidence="4">1.1.1.127</ecNumber>
        <ecNumber evidence="4">1.1.1.69</ecNumber>
    </submittedName>
</protein>
<comment type="similarity">
    <text evidence="1 3">Belongs to the short-chain dehydrogenases/reductases (SDR) family.</text>
</comment>
<reference evidence="4 5" key="1">
    <citation type="submission" date="2018-06" db="EMBL/GenBank/DDBJ databases">
        <authorList>
            <consortium name="Pathogen Informatics"/>
            <person name="Doyle S."/>
        </authorList>
    </citation>
    <scope>NUCLEOTIDE SEQUENCE [LARGE SCALE GENOMIC DNA]</scope>
    <source>
        <strain evidence="4 5">NCTC11112</strain>
    </source>
</reference>
<dbReference type="Proteomes" id="UP000254817">
    <property type="component" value="Unassembled WGS sequence"/>
</dbReference>
<evidence type="ECO:0000256" key="3">
    <source>
        <dbReference type="RuleBase" id="RU000363"/>
    </source>
</evidence>
<dbReference type="PANTHER" id="PTHR42760">
    <property type="entry name" value="SHORT-CHAIN DEHYDROGENASES/REDUCTASES FAMILY MEMBER"/>
    <property type="match status" value="1"/>
</dbReference>
<dbReference type="GO" id="GO:0047001">
    <property type="term" value="F:2-dehydro-3-deoxy-D-gluconate 5-dehydrogenase activity"/>
    <property type="evidence" value="ECO:0007669"/>
    <property type="project" value="UniProtKB-EC"/>
</dbReference>
<evidence type="ECO:0000256" key="2">
    <source>
        <dbReference type="ARBA" id="ARBA00023002"/>
    </source>
</evidence>
<gene>
    <name evidence="4" type="primary">kduD_1</name>
    <name evidence="4" type="ORF">NCTC11112_00111</name>
</gene>
<dbReference type="EC" id="1.1.1.127" evidence="4"/>
<dbReference type="SUPFAM" id="SSF51735">
    <property type="entry name" value="NAD(P)-binding Rossmann-fold domains"/>
    <property type="match status" value="1"/>
</dbReference>
<dbReference type="Gene3D" id="3.40.50.720">
    <property type="entry name" value="NAD(P)-binding Rossmann-like Domain"/>
    <property type="match status" value="1"/>
</dbReference>
<dbReference type="CDD" id="cd05347">
    <property type="entry name" value="Ga5DH-like_SDR_c"/>
    <property type="match status" value="1"/>
</dbReference>
<dbReference type="EC" id="1.1.1.69" evidence="4"/>
<dbReference type="FunFam" id="3.40.50.720:FF:000084">
    <property type="entry name" value="Short-chain dehydrogenase reductase"/>
    <property type="match status" value="1"/>
</dbReference>
<sequence length="254" mass="27596">MSIESLNAFSMDFFSLKGKTAIVTGGNSGLGQAFAMALAKAGANIFIPSFVKDNGETKEMIEKQGVEVDFMQVDITAEGAPQKIIAACCERFGTVDILINNAGICKLNKVLDFGRADWDPMIDVNLTAAFELSYEAAKIMIPQKSGKIINICSLFSYLGGQWSPAYSATKHALAGFTKAYCDELGQYNIQVNGIAPGYYATDITLATRSNPETNQRVLDHIPANRWGDYSGFNGRSRIPRKSGIELCQRTFISG</sequence>
<evidence type="ECO:0000313" key="4">
    <source>
        <dbReference type="EMBL" id="STG49730.1"/>
    </source>
</evidence>
<dbReference type="PRINTS" id="PR00080">
    <property type="entry name" value="SDRFAMILY"/>
</dbReference>
<dbReference type="PANTHER" id="PTHR42760:SF5">
    <property type="entry name" value="2-DEHYDRO-3-DEOXY-D-GLUCONATE 5-DEHYDROGENASE"/>
    <property type="match status" value="1"/>
</dbReference>
<organism evidence="4 5">
    <name type="scientific">Escherichia coli</name>
    <dbReference type="NCBI Taxonomy" id="562"/>
    <lineage>
        <taxon>Bacteria</taxon>
        <taxon>Pseudomonadati</taxon>
        <taxon>Pseudomonadota</taxon>
        <taxon>Gammaproteobacteria</taxon>
        <taxon>Enterobacterales</taxon>
        <taxon>Enterobacteriaceae</taxon>
        <taxon>Escherichia</taxon>
    </lineage>
</organism>
<dbReference type="AlphaFoldDB" id="A0A376MI44"/>
<dbReference type="GO" id="GO:0008874">
    <property type="term" value="F:gluconate 5-dehydrogenase activity"/>
    <property type="evidence" value="ECO:0007669"/>
    <property type="project" value="UniProtKB-EC"/>
</dbReference>
<accession>A0A376MI44</accession>
<dbReference type="PRINTS" id="PR00081">
    <property type="entry name" value="GDHRDH"/>
</dbReference>
<dbReference type="InterPro" id="IPR020904">
    <property type="entry name" value="Sc_DH/Rdtase_CS"/>
</dbReference>
<dbReference type="InterPro" id="IPR036291">
    <property type="entry name" value="NAD(P)-bd_dom_sf"/>
</dbReference>